<comment type="caution">
    <text evidence="3">The sequence shown here is derived from an EMBL/GenBank/DDBJ whole genome shotgun (WGS) entry which is preliminary data.</text>
</comment>
<evidence type="ECO:0000313" key="3">
    <source>
        <dbReference type="EMBL" id="EKG22499.1"/>
    </source>
</evidence>
<dbReference type="InParanoid" id="K2SJB7"/>
<dbReference type="EMBL" id="AHHD01000008">
    <property type="protein sequence ID" value="EKG22499.1"/>
    <property type="molecule type" value="Genomic_DNA"/>
</dbReference>
<dbReference type="PANTHER" id="PTHR42085:SF8">
    <property type="entry name" value="F-BOX DOMAIN-CONTAINING PROTEIN"/>
    <property type="match status" value="1"/>
</dbReference>
<dbReference type="OrthoDB" id="5397846at2759"/>
<organism evidence="3 4">
    <name type="scientific">Macrophomina phaseolina (strain MS6)</name>
    <name type="common">Charcoal rot fungus</name>
    <dbReference type="NCBI Taxonomy" id="1126212"/>
    <lineage>
        <taxon>Eukaryota</taxon>
        <taxon>Fungi</taxon>
        <taxon>Dikarya</taxon>
        <taxon>Ascomycota</taxon>
        <taxon>Pezizomycotina</taxon>
        <taxon>Dothideomycetes</taxon>
        <taxon>Dothideomycetes incertae sedis</taxon>
        <taxon>Botryosphaeriales</taxon>
        <taxon>Botryosphaeriaceae</taxon>
        <taxon>Macrophomina</taxon>
    </lineage>
</organism>
<feature type="compositionally biased region" description="Polar residues" evidence="1">
    <location>
        <begin position="12"/>
        <end position="21"/>
    </location>
</feature>
<dbReference type="AlphaFoldDB" id="K2SJB7"/>
<reference evidence="3 4" key="1">
    <citation type="journal article" date="2012" name="BMC Genomics">
        <title>Tools to kill: Genome of one of the most destructive plant pathogenic fungi Macrophomina phaseolina.</title>
        <authorList>
            <person name="Islam M.S."/>
            <person name="Haque M.S."/>
            <person name="Islam M.M."/>
            <person name="Emdad E.M."/>
            <person name="Halim A."/>
            <person name="Hossen Q.M.M."/>
            <person name="Hossain M.Z."/>
            <person name="Ahmed B."/>
            <person name="Rahim S."/>
            <person name="Rahman M.S."/>
            <person name="Alam M.M."/>
            <person name="Hou S."/>
            <person name="Wan X."/>
            <person name="Saito J.A."/>
            <person name="Alam M."/>
        </authorList>
    </citation>
    <scope>NUCLEOTIDE SEQUENCE [LARGE SCALE GENOMIC DNA]</scope>
    <source>
        <strain evidence="3 4">MS6</strain>
    </source>
</reference>
<feature type="region of interest" description="Disordered" evidence="1">
    <location>
        <begin position="79"/>
        <end position="99"/>
    </location>
</feature>
<gene>
    <name evidence="3" type="ORF">MPH_00234</name>
</gene>
<sequence>MESDQFKRQITIPATATASTMNNNNNNNNNTAVPHPWSRLPAELKNAIYELALSSATPICISASADSPARNKTTIRYRLSRNRDNDPHIQPSAGDARPNAVATSLLRASKQTYREAAPMLYHQNDLHFLDPSAFAVFMRRLQGKRLLKCVQRITVPVANRRPGSRAIASDSRAAAEGWRILVKHGRAGGVARITLDTDGRFGDAKRELGLCDFYGRGFSKWLAVAGSGMEERRAAVQRVVRLEASAVRRDMVRAAGKDALPAPTDEEVAREVARLEAAFVEALFDYIGSSSDARVLLTEVDGRFPAYWPC</sequence>
<feature type="domain" description="DUF7730" evidence="2">
    <location>
        <begin position="38"/>
        <end position="147"/>
    </location>
</feature>
<proteinExistence type="predicted"/>
<name>K2SJB7_MACPH</name>
<dbReference type="InterPro" id="IPR056632">
    <property type="entry name" value="DUF7730"/>
</dbReference>
<dbReference type="PANTHER" id="PTHR42085">
    <property type="entry name" value="F-BOX DOMAIN-CONTAINING PROTEIN"/>
    <property type="match status" value="1"/>
</dbReference>
<evidence type="ECO:0000259" key="2">
    <source>
        <dbReference type="Pfam" id="PF24864"/>
    </source>
</evidence>
<dbReference type="Proteomes" id="UP000007129">
    <property type="component" value="Unassembled WGS sequence"/>
</dbReference>
<evidence type="ECO:0000256" key="1">
    <source>
        <dbReference type="SAM" id="MobiDB-lite"/>
    </source>
</evidence>
<dbReference type="VEuPathDB" id="FungiDB:MPH_00234"/>
<dbReference type="Pfam" id="PF24864">
    <property type="entry name" value="DUF7730"/>
    <property type="match status" value="1"/>
</dbReference>
<accession>K2SJB7</accession>
<evidence type="ECO:0000313" key="4">
    <source>
        <dbReference type="Proteomes" id="UP000007129"/>
    </source>
</evidence>
<feature type="region of interest" description="Disordered" evidence="1">
    <location>
        <begin position="1"/>
        <end position="33"/>
    </location>
</feature>
<dbReference type="HOGENOM" id="CLU_897346_0_0_1"/>
<protein>
    <recommendedName>
        <fullName evidence="2">DUF7730 domain-containing protein</fullName>
    </recommendedName>
</protein>
<dbReference type="InterPro" id="IPR038883">
    <property type="entry name" value="AN11006-like"/>
</dbReference>